<keyword evidence="2 7" id="KW-0813">Transport</keyword>
<reference evidence="10 11" key="1">
    <citation type="submission" date="2011-04" db="EMBL/GenBank/DDBJ databases">
        <title>Complete sequence of Cellulomonas fimi ATCC 484.</title>
        <authorList>
            <consortium name="US DOE Joint Genome Institute"/>
            <person name="Lucas S."/>
            <person name="Han J."/>
            <person name="Lapidus A."/>
            <person name="Cheng J.-F."/>
            <person name="Goodwin L."/>
            <person name="Pitluck S."/>
            <person name="Peters L."/>
            <person name="Chertkov O."/>
            <person name="Detter J.C."/>
            <person name="Han C."/>
            <person name="Tapia R."/>
            <person name="Land M."/>
            <person name="Hauser L."/>
            <person name="Kyrpides N."/>
            <person name="Ivanova N."/>
            <person name="Ovchinnikova G."/>
            <person name="Pagani I."/>
            <person name="Mead D."/>
            <person name="Brumm P."/>
            <person name="Woyke T."/>
        </authorList>
    </citation>
    <scope>NUCLEOTIDE SEQUENCE [LARGE SCALE GENOMIC DNA]</scope>
    <source>
        <strain evidence="11">ATCC 484 / DSM 20113 / JCM 1341 / NBRC 15513 / NCIMB 8980 / NCTC 7547</strain>
    </source>
</reference>
<dbReference type="KEGG" id="cfi:Celf_2732"/>
<feature type="transmembrane region" description="Helical" evidence="9">
    <location>
        <begin position="149"/>
        <end position="167"/>
    </location>
</feature>
<accession>F4H795</accession>
<feature type="transmembrane region" description="Helical" evidence="9">
    <location>
        <begin position="126"/>
        <end position="143"/>
    </location>
</feature>
<keyword evidence="11" id="KW-1185">Reference proteome</keyword>
<proteinExistence type="inferred from homology"/>
<organism evidence="10 11">
    <name type="scientific">Cellulomonas fimi (strain ATCC 484 / DSM 20113 / JCM 1341 / CCUG 24087 / LMG 16345 / NBRC 15513 / NCIMB 8980 / NCTC 7547 / NRS-133)</name>
    <dbReference type="NCBI Taxonomy" id="590998"/>
    <lineage>
        <taxon>Bacteria</taxon>
        <taxon>Bacillati</taxon>
        <taxon>Actinomycetota</taxon>
        <taxon>Actinomycetes</taxon>
        <taxon>Micrococcales</taxon>
        <taxon>Cellulomonadaceae</taxon>
        <taxon>Cellulomonas</taxon>
    </lineage>
</organism>
<dbReference type="GO" id="GO:0005886">
    <property type="term" value="C:plasma membrane"/>
    <property type="evidence" value="ECO:0007669"/>
    <property type="project" value="UniProtKB-SubCell"/>
</dbReference>
<gene>
    <name evidence="10" type="ordered locus">Celf_2732</name>
</gene>
<feature type="transmembrane region" description="Helical" evidence="9">
    <location>
        <begin position="466"/>
        <end position="485"/>
    </location>
</feature>
<evidence type="ECO:0000313" key="11">
    <source>
        <dbReference type="Proteomes" id="UP000008460"/>
    </source>
</evidence>
<dbReference type="PROSITE" id="PS01023">
    <property type="entry name" value="PTR2_2"/>
    <property type="match status" value="1"/>
</dbReference>
<feature type="transmembrane region" description="Helical" evidence="9">
    <location>
        <begin position="256"/>
        <end position="278"/>
    </location>
</feature>
<evidence type="ECO:0000256" key="3">
    <source>
        <dbReference type="ARBA" id="ARBA00022475"/>
    </source>
</evidence>
<dbReference type="eggNOG" id="COG3104">
    <property type="taxonomic scope" value="Bacteria"/>
</dbReference>
<evidence type="ECO:0000256" key="9">
    <source>
        <dbReference type="SAM" id="Phobius"/>
    </source>
</evidence>
<comment type="similarity">
    <text evidence="7">Belongs to the major facilitator superfamily. Proton-dependent oligopeptide transporter (POT/PTR) (TC 2.A.17) family.</text>
</comment>
<feature type="transmembrane region" description="Helical" evidence="9">
    <location>
        <begin position="368"/>
        <end position="386"/>
    </location>
</feature>
<dbReference type="STRING" id="590998.Celf_2732"/>
<dbReference type="SUPFAM" id="SSF103473">
    <property type="entry name" value="MFS general substrate transporter"/>
    <property type="match status" value="1"/>
</dbReference>
<dbReference type="InterPro" id="IPR018456">
    <property type="entry name" value="PTR2_symporter_CS"/>
</dbReference>
<dbReference type="AlphaFoldDB" id="F4H795"/>
<dbReference type="InterPro" id="IPR050171">
    <property type="entry name" value="MFS_Transporters"/>
</dbReference>
<evidence type="ECO:0000256" key="8">
    <source>
        <dbReference type="SAM" id="MobiDB-lite"/>
    </source>
</evidence>
<feature type="transmembrane region" description="Helical" evidence="9">
    <location>
        <begin position="188"/>
        <end position="207"/>
    </location>
</feature>
<dbReference type="Gene3D" id="1.20.1250.20">
    <property type="entry name" value="MFS general substrate transporter like domains"/>
    <property type="match status" value="1"/>
</dbReference>
<dbReference type="EMBL" id="CP002666">
    <property type="protein sequence ID" value="AEE46856.1"/>
    <property type="molecule type" value="Genomic_DNA"/>
</dbReference>
<feature type="transmembrane region" description="Helical" evidence="9">
    <location>
        <begin position="398"/>
        <end position="419"/>
    </location>
</feature>
<feature type="transmembrane region" description="Helical" evidence="9">
    <location>
        <begin position="213"/>
        <end position="235"/>
    </location>
</feature>
<dbReference type="InterPro" id="IPR036259">
    <property type="entry name" value="MFS_trans_sf"/>
</dbReference>
<evidence type="ECO:0000256" key="2">
    <source>
        <dbReference type="ARBA" id="ARBA00022448"/>
    </source>
</evidence>
<name>F4H795_CELFA</name>
<dbReference type="PANTHER" id="PTHR23517:SF15">
    <property type="entry name" value="PROTON-DEPENDENT OLIGOPEPTIDE FAMILY TRANSPORT PROTEIN"/>
    <property type="match status" value="1"/>
</dbReference>
<protein>
    <submittedName>
        <fullName evidence="10">Amino acid/peptide transporter</fullName>
    </submittedName>
</protein>
<dbReference type="NCBIfam" id="TIGR00924">
    <property type="entry name" value="yjdL_sub1_fam"/>
    <property type="match status" value="1"/>
</dbReference>
<keyword evidence="3" id="KW-1003">Cell membrane</keyword>
<dbReference type="InterPro" id="IPR000109">
    <property type="entry name" value="POT_fam"/>
</dbReference>
<feature type="compositionally biased region" description="Gly residues" evidence="8">
    <location>
        <begin position="30"/>
        <end position="40"/>
    </location>
</feature>
<feature type="region of interest" description="Disordered" evidence="8">
    <location>
        <begin position="1"/>
        <end position="42"/>
    </location>
</feature>
<evidence type="ECO:0000313" key="10">
    <source>
        <dbReference type="EMBL" id="AEE46856.1"/>
    </source>
</evidence>
<keyword evidence="6 9" id="KW-0472">Membrane</keyword>
<feature type="transmembrane region" description="Helical" evidence="9">
    <location>
        <begin position="97"/>
        <end position="117"/>
    </location>
</feature>
<evidence type="ECO:0000256" key="6">
    <source>
        <dbReference type="ARBA" id="ARBA00023136"/>
    </source>
</evidence>
<dbReference type="Proteomes" id="UP000008460">
    <property type="component" value="Chromosome"/>
</dbReference>
<sequence>MVGPLGQRFDGAVTEQTEPSGASALRTPGEGDGPPGGGGRAPRDRAFFGHPLGLFTLFGTELWERFSYYGMRAILLFYLTDTVADGGLGLDSTLGTAMVAAYGTGVYLLSVVGGWLADRVIGARRSVLYGGVVIAAGHVALTVPTAAASYLGIVLVALGTGLLKPNVSSMVGELYTREDTRRDSAFSIFYMGINIGSLAAPLLVGLARSIGGYHAGFAVAAVGMGIALVSFVLGRRLLAGAGEVAPNPLTAADRPAVTRTVLAIVVGVLVALAVAWAVSGGFGATTIVDALSYLALAAPVATLWVMFRSPKVTDHERSRLRAYVPLFVAATLFWMIFEQAASTLAAYAEDRTDLEVLGRTLSPEVFQSINPALIILLAPLFAWLWVKLDDRPPTAVKFAIGLTFAALSFVFLAVASAAFADTKSPPWVLGLVYLIQTVGELCLSPVGLAATTLLAPKAFRGQAMALWFLAPAAGNAITAQLVQVTEGVSDTAYFGGIGLVALVCAGAMFAVAPWVTRHIRAGAESDAEAALQH</sequence>
<evidence type="ECO:0000256" key="5">
    <source>
        <dbReference type="ARBA" id="ARBA00022989"/>
    </source>
</evidence>
<feature type="transmembrane region" description="Helical" evidence="9">
    <location>
        <begin position="431"/>
        <end position="454"/>
    </location>
</feature>
<dbReference type="CDD" id="cd17346">
    <property type="entry name" value="MFS_DtpA_like"/>
    <property type="match status" value="1"/>
</dbReference>
<evidence type="ECO:0000256" key="7">
    <source>
        <dbReference type="RuleBase" id="RU003755"/>
    </source>
</evidence>
<dbReference type="Pfam" id="PF00854">
    <property type="entry name" value="PTR2"/>
    <property type="match status" value="1"/>
</dbReference>
<feature type="transmembrane region" description="Helical" evidence="9">
    <location>
        <begin position="290"/>
        <end position="307"/>
    </location>
</feature>
<dbReference type="GO" id="GO:1904680">
    <property type="term" value="F:peptide transmembrane transporter activity"/>
    <property type="evidence" value="ECO:0007669"/>
    <property type="project" value="InterPro"/>
</dbReference>
<evidence type="ECO:0000256" key="4">
    <source>
        <dbReference type="ARBA" id="ARBA00022692"/>
    </source>
</evidence>
<evidence type="ECO:0000256" key="1">
    <source>
        <dbReference type="ARBA" id="ARBA00004651"/>
    </source>
</evidence>
<keyword evidence="4 7" id="KW-0812">Transmembrane</keyword>
<dbReference type="GO" id="GO:0006857">
    <property type="term" value="P:oligopeptide transport"/>
    <property type="evidence" value="ECO:0007669"/>
    <property type="project" value="InterPro"/>
</dbReference>
<dbReference type="InterPro" id="IPR005279">
    <property type="entry name" value="Dipep/tripep_permease"/>
</dbReference>
<comment type="subcellular location">
    <subcellularLocation>
        <location evidence="1">Cell membrane</location>
        <topology evidence="1">Multi-pass membrane protein</topology>
    </subcellularLocation>
    <subcellularLocation>
        <location evidence="7">Membrane</location>
        <topology evidence="7">Multi-pass membrane protein</topology>
    </subcellularLocation>
</comment>
<feature type="transmembrane region" description="Helical" evidence="9">
    <location>
        <begin position="491"/>
        <end position="515"/>
    </location>
</feature>
<dbReference type="HOGENOM" id="CLU_004790_0_1_11"/>
<dbReference type="PANTHER" id="PTHR23517">
    <property type="entry name" value="RESISTANCE PROTEIN MDTM, PUTATIVE-RELATED-RELATED"/>
    <property type="match status" value="1"/>
</dbReference>
<keyword evidence="5 9" id="KW-1133">Transmembrane helix</keyword>